<dbReference type="AlphaFoldDB" id="A0A3D9C8R1"/>
<evidence type="ECO:0000313" key="1">
    <source>
        <dbReference type="EMBL" id="REC62257.1"/>
    </source>
</evidence>
<sequence>MLKHITELVEQGKVRPLIDEYKFSFEQIAKAHQYAESGNPMGKVVLTQQ</sequence>
<dbReference type="Gene3D" id="3.40.50.720">
    <property type="entry name" value="NAD(P)-binding Rossmann-like Domain"/>
    <property type="match status" value="1"/>
</dbReference>
<proteinExistence type="predicted"/>
<dbReference type="EMBL" id="QNVT01000009">
    <property type="protein sequence ID" value="REC62257.1"/>
    <property type="molecule type" value="Genomic_DNA"/>
</dbReference>
<evidence type="ECO:0000313" key="2">
    <source>
        <dbReference type="Proteomes" id="UP000256686"/>
    </source>
</evidence>
<reference evidence="2" key="1">
    <citation type="submission" date="2018-06" db="EMBL/GenBank/DDBJ databases">
        <authorList>
            <person name="Lum Nde A."/>
            <person name="Hugo C."/>
        </authorList>
    </citation>
    <scope>NUCLEOTIDE SEQUENCE [LARGE SCALE GENOMIC DNA]</scope>
    <source>
        <strain evidence="2">1_F178</strain>
    </source>
</reference>
<gene>
    <name evidence="1" type="ORF">DRF65_11125</name>
</gene>
<dbReference type="RefSeq" id="WP_115970829.1">
    <property type="nucleotide sequence ID" value="NZ_QNVT01000009.1"/>
</dbReference>
<dbReference type="Proteomes" id="UP000256686">
    <property type="component" value="Unassembled WGS sequence"/>
</dbReference>
<organism evidence="1 2">
    <name type="scientific">Chryseobacterium pennae</name>
    <dbReference type="NCBI Taxonomy" id="2258962"/>
    <lineage>
        <taxon>Bacteria</taxon>
        <taxon>Pseudomonadati</taxon>
        <taxon>Bacteroidota</taxon>
        <taxon>Flavobacteriia</taxon>
        <taxon>Flavobacteriales</taxon>
        <taxon>Weeksellaceae</taxon>
        <taxon>Chryseobacterium group</taxon>
        <taxon>Chryseobacterium</taxon>
    </lineage>
</organism>
<evidence type="ECO:0008006" key="3">
    <source>
        <dbReference type="Google" id="ProtNLM"/>
    </source>
</evidence>
<comment type="caution">
    <text evidence="1">The sequence shown here is derived from an EMBL/GenBank/DDBJ whole genome shotgun (WGS) entry which is preliminary data.</text>
</comment>
<keyword evidence="2" id="KW-1185">Reference proteome</keyword>
<protein>
    <recommendedName>
        <fullName evidence="3">Zinc-binding dehydrogenase</fullName>
    </recommendedName>
</protein>
<name>A0A3D9C8R1_9FLAO</name>
<dbReference type="Pfam" id="PF13602">
    <property type="entry name" value="ADH_zinc_N_2"/>
    <property type="match status" value="1"/>
</dbReference>
<accession>A0A3D9C8R1</accession>
<dbReference type="Gene3D" id="3.90.180.10">
    <property type="entry name" value="Medium-chain alcohol dehydrogenases, catalytic domain"/>
    <property type="match status" value="1"/>
</dbReference>